<protein>
    <submittedName>
        <fullName evidence="1">Uncharacterized protein</fullName>
    </submittedName>
</protein>
<dbReference type="EMBL" id="LR743504">
    <property type="protein sequence ID" value="CAA2099434.1"/>
    <property type="molecule type" value="Genomic_DNA"/>
</dbReference>
<proteinExistence type="predicted"/>
<evidence type="ECO:0000313" key="1">
    <source>
        <dbReference type="EMBL" id="CAA2099434.1"/>
    </source>
</evidence>
<name>A0A679IKD5_9HYPH</name>
<organism evidence="1">
    <name type="scientific">Methylobacterium bullatum</name>
    <dbReference type="NCBI Taxonomy" id="570505"/>
    <lineage>
        <taxon>Bacteria</taxon>
        <taxon>Pseudomonadati</taxon>
        <taxon>Pseudomonadota</taxon>
        <taxon>Alphaproteobacteria</taxon>
        <taxon>Hyphomicrobiales</taxon>
        <taxon>Methylobacteriaceae</taxon>
        <taxon>Methylobacterium</taxon>
    </lineage>
</organism>
<accession>A0A679IKD5</accession>
<sequence length="40" mass="3945">MIIAVVALTIVASGAFLAGLAGLVAAESRSETDTRGADLI</sequence>
<gene>
    <name evidence="1" type="ORF">MBUL_00146</name>
</gene>
<reference evidence="1" key="1">
    <citation type="submission" date="2019-12" db="EMBL/GenBank/DDBJ databases">
        <authorList>
            <person name="Cremers G."/>
        </authorList>
    </citation>
    <scope>NUCLEOTIDE SEQUENCE</scope>
    <source>
        <strain evidence="1">Mbul1</strain>
    </source>
</reference>
<dbReference type="AlphaFoldDB" id="A0A679IKD5"/>